<evidence type="ECO:0000313" key="2">
    <source>
        <dbReference type="EMBL" id="CAL6039173.1"/>
    </source>
</evidence>
<dbReference type="EMBL" id="CAXDID020000141">
    <property type="protein sequence ID" value="CAL6039173.1"/>
    <property type="molecule type" value="Genomic_DNA"/>
</dbReference>
<feature type="region of interest" description="Disordered" evidence="1">
    <location>
        <begin position="175"/>
        <end position="215"/>
    </location>
</feature>
<reference evidence="2 3" key="1">
    <citation type="submission" date="2024-07" db="EMBL/GenBank/DDBJ databases">
        <authorList>
            <person name="Akdeniz Z."/>
        </authorList>
    </citation>
    <scope>NUCLEOTIDE SEQUENCE [LARGE SCALE GENOMIC DNA]</scope>
</reference>
<proteinExistence type="predicted"/>
<sequence length="261" mass="30058">MQALSDCSSSDLIQQLQILLNSCKQHQYIDLSNTETQDSSITNEPSQIAYDLKPLTQGASNPENSSTILTKERLRAFEGELFRAIQQYFAETPFQTLKEAIVHHKAFCARTGKKVHLNFAQLGETCGLSESQARNAFETVKQQRLDFLEPEVKRGLLERLRQLWEAETAEDFATKRKIGAGAGGERVPVRRPAQPELQGRHERDELPDQQAEGQVSRKKKWATQLVKIFEHYVQSLLEQQNCKYMFITWCLDTEEIRRFRK</sequence>
<dbReference type="Proteomes" id="UP001642409">
    <property type="component" value="Unassembled WGS sequence"/>
</dbReference>
<evidence type="ECO:0000313" key="3">
    <source>
        <dbReference type="Proteomes" id="UP001642409"/>
    </source>
</evidence>
<evidence type="ECO:0000256" key="1">
    <source>
        <dbReference type="SAM" id="MobiDB-lite"/>
    </source>
</evidence>
<comment type="caution">
    <text evidence="2">The sequence shown here is derived from an EMBL/GenBank/DDBJ whole genome shotgun (WGS) entry which is preliminary data.</text>
</comment>
<organism evidence="2 3">
    <name type="scientific">Hexamita inflata</name>
    <dbReference type="NCBI Taxonomy" id="28002"/>
    <lineage>
        <taxon>Eukaryota</taxon>
        <taxon>Metamonada</taxon>
        <taxon>Diplomonadida</taxon>
        <taxon>Hexamitidae</taxon>
        <taxon>Hexamitinae</taxon>
        <taxon>Hexamita</taxon>
    </lineage>
</organism>
<accession>A0ABP1JIR5</accession>
<name>A0ABP1JIR5_9EUKA</name>
<gene>
    <name evidence="2" type="ORF">HINF_LOCUS37729</name>
</gene>
<protein>
    <submittedName>
        <fullName evidence="2">Hypothetical_protein</fullName>
    </submittedName>
</protein>
<keyword evidence="3" id="KW-1185">Reference proteome</keyword>